<feature type="transmembrane region" description="Helical" evidence="1">
    <location>
        <begin position="69"/>
        <end position="88"/>
    </location>
</feature>
<feature type="transmembrane region" description="Helical" evidence="1">
    <location>
        <begin position="264"/>
        <end position="281"/>
    </location>
</feature>
<feature type="transmembrane region" description="Helical" evidence="1">
    <location>
        <begin position="22"/>
        <end position="40"/>
    </location>
</feature>
<feature type="transmembrane region" description="Helical" evidence="1">
    <location>
        <begin position="329"/>
        <end position="351"/>
    </location>
</feature>
<protein>
    <submittedName>
        <fullName evidence="2">Uncharacterized protein</fullName>
    </submittedName>
</protein>
<dbReference type="OrthoDB" id="2960907at2"/>
<keyword evidence="1" id="KW-1133">Transmembrane helix</keyword>
<feature type="transmembrane region" description="Helical" evidence="1">
    <location>
        <begin position="371"/>
        <end position="397"/>
    </location>
</feature>
<organism evidence="2 3">
    <name type="scientific">Noviherbaspirillum humi</name>
    <dbReference type="NCBI Taxonomy" id="1688639"/>
    <lineage>
        <taxon>Bacteria</taxon>
        <taxon>Pseudomonadati</taxon>
        <taxon>Pseudomonadota</taxon>
        <taxon>Betaproteobacteria</taxon>
        <taxon>Burkholderiales</taxon>
        <taxon>Oxalobacteraceae</taxon>
        <taxon>Noviherbaspirillum</taxon>
    </lineage>
</organism>
<feature type="transmembrane region" description="Helical" evidence="1">
    <location>
        <begin position="186"/>
        <end position="207"/>
    </location>
</feature>
<feature type="transmembrane region" description="Helical" evidence="1">
    <location>
        <begin position="94"/>
        <end position="115"/>
    </location>
</feature>
<gene>
    <name evidence="2" type="ORF">SAMN06265795_11669</name>
</gene>
<reference evidence="2 3" key="1">
    <citation type="submission" date="2017-06" db="EMBL/GenBank/DDBJ databases">
        <authorList>
            <person name="Kim H.J."/>
            <person name="Triplett B.A."/>
        </authorList>
    </citation>
    <scope>NUCLEOTIDE SEQUENCE [LARGE SCALE GENOMIC DNA]</scope>
    <source>
        <strain evidence="2 3">U15</strain>
    </source>
</reference>
<sequence>MTASSRAAPPASRPTAFASLRTALYAAVVLCHVAAGILGVHSLQPLLWVLSALAILVSLPAAGRSARALCLVFLVAGNWMLLRASVGWQAYLGAYAQMAYLLALFAVLPVLSVPVRLGGYSQAIQAALQRRVRRVFQLNCLVTLLAFICGSFMSLAAVPIMMTAMAPAVAAYPIRNRERFIAVSAISGYVLPILWTPVSGVVGVVLHNLRVDWLDVFPILFGLSLASLAANWLAFHLIEAKGGGDRATGFEAAPNGPSAPLGKLVQMGVAILLLVTAIVLVDRWTGIGLLAVVTVLALPFAFGWSALLGKPGEFIHETRREMAQRLPRMADQFAIFLGAGFVSAAMRLSGADHEANLMFLRLHDLVGTTPFLLLLPLMALAASFVGVHPLVAIALLGESLRPEALGIGASQLAVAMIGSAVVTYMLGPFSGTLGLVQAINRVPSFRLSLWMAPYAAVYLALLALAILAA</sequence>
<feature type="transmembrane region" description="Helical" evidence="1">
    <location>
        <begin position="219"/>
        <end position="238"/>
    </location>
</feature>
<dbReference type="Proteomes" id="UP000198284">
    <property type="component" value="Unassembled WGS sequence"/>
</dbReference>
<accession>A0A239KNW9</accession>
<keyword evidence="1" id="KW-0472">Membrane</keyword>
<feature type="transmembrane region" description="Helical" evidence="1">
    <location>
        <begin position="447"/>
        <end position="468"/>
    </location>
</feature>
<keyword evidence="1" id="KW-0812">Transmembrane</keyword>
<dbReference type="EMBL" id="FZOT01000016">
    <property type="protein sequence ID" value="SNT18874.1"/>
    <property type="molecule type" value="Genomic_DNA"/>
</dbReference>
<feature type="transmembrane region" description="Helical" evidence="1">
    <location>
        <begin position="135"/>
        <end position="153"/>
    </location>
</feature>
<dbReference type="RefSeq" id="WP_089400949.1">
    <property type="nucleotide sequence ID" value="NZ_FZOT01000016.1"/>
</dbReference>
<proteinExistence type="predicted"/>
<name>A0A239KNW9_9BURK</name>
<feature type="transmembrane region" description="Helical" evidence="1">
    <location>
        <begin position="46"/>
        <end position="62"/>
    </location>
</feature>
<evidence type="ECO:0000256" key="1">
    <source>
        <dbReference type="SAM" id="Phobius"/>
    </source>
</evidence>
<feature type="transmembrane region" description="Helical" evidence="1">
    <location>
        <begin position="404"/>
        <end position="427"/>
    </location>
</feature>
<feature type="transmembrane region" description="Helical" evidence="1">
    <location>
        <begin position="287"/>
        <end position="308"/>
    </location>
</feature>
<keyword evidence="3" id="KW-1185">Reference proteome</keyword>
<evidence type="ECO:0000313" key="2">
    <source>
        <dbReference type="EMBL" id="SNT18874.1"/>
    </source>
</evidence>
<evidence type="ECO:0000313" key="3">
    <source>
        <dbReference type="Proteomes" id="UP000198284"/>
    </source>
</evidence>
<dbReference type="AlphaFoldDB" id="A0A239KNW9"/>